<evidence type="ECO:0000256" key="2">
    <source>
        <dbReference type="ARBA" id="ARBA00023002"/>
    </source>
</evidence>
<proteinExistence type="predicted"/>
<dbReference type="GO" id="GO:0005506">
    <property type="term" value="F:iron ion binding"/>
    <property type="evidence" value="ECO:0007669"/>
    <property type="project" value="InterPro"/>
</dbReference>
<dbReference type="InterPro" id="IPR008274">
    <property type="entry name" value="AldOxase/xan_DH_MoCoBD1"/>
</dbReference>
<organism evidence="5 6">
    <name type="scientific">candidate division MSBL1 archaeon SCGC-AAA259M10</name>
    <dbReference type="NCBI Taxonomy" id="1698270"/>
    <lineage>
        <taxon>Archaea</taxon>
        <taxon>Methanobacteriati</taxon>
        <taxon>Methanobacteriota</taxon>
        <taxon>candidate division MSBL1</taxon>
    </lineage>
</organism>
<evidence type="ECO:0000259" key="4">
    <source>
        <dbReference type="SMART" id="SM01008"/>
    </source>
</evidence>
<dbReference type="PANTHER" id="PTHR11908:SF132">
    <property type="entry name" value="ALDEHYDE OXIDASE 1-RELATED"/>
    <property type="match status" value="1"/>
</dbReference>
<dbReference type="Proteomes" id="UP000070341">
    <property type="component" value="Unassembled WGS sequence"/>
</dbReference>
<dbReference type="InterPro" id="IPR016208">
    <property type="entry name" value="Ald_Oxase/xanthine_DH-like"/>
</dbReference>
<evidence type="ECO:0000256" key="3">
    <source>
        <dbReference type="SAM" id="MobiDB-lite"/>
    </source>
</evidence>
<dbReference type="Pfam" id="PF20256">
    <property type="entry name" value="MoCoBD_2"/>
    <property type="match status" value="1"/>
</dbReference>
<evidence type="ECO:0000313" key="6">
    <source>
        <dbReference type="Proteomes" id="UP000070341"/>
    </source>
</evidence>
<dbReference type="Pfam" id="PF02738">
    <property type="entry name" value="MoCoBD_1"/>
    <property type="match status" value="1"/>
</dbReference>
<keyword evidence="2" id="KW-0560">Oxidoreductase</keyword>
<gene>
    <name evidence="5" type="ORF">AKJ40_01980</name>
</gene>
<dbReference type="InterPro" id="IPR037165">
    <property type="entry name" value="AldOxase/xan_DH_Mopterin-bd_sf"/>
</dbReference>
<dbReference type="AlphaFoldDB" id="A0A133V0R8"/>
<dbReference type="PANTHER" id="PTHR11908">
    <property type="entry name" value="XANTHINE DEHYDROGENASE"/>
    <property type="match status" value="1"/>
</dbReference>
<sequence length="776" mass="85513">MVDKKDRENWSIVGQETRRTDAVRKVTGKAKYGFDTTSIVGKEFSDLLYVKILRSECAHGEIEKIDTSKAEEVEGVVKIFKHKNVPDVEYTSYAVSYPEPAPYDQKVLNEKVRFKGEPVAFVAAETKKAAEEAMEKIEIEYNELPIITDPEEALESDVEIHEGGNLIGGEIEIDIGEVDKALEESDVVIEKEYNTQIQKHGHLEFTTALAYYDRRGKLILETPSQVVFPLRRKLSEIIGVPENKLRVKPLEIGTGFGDFNDIGHEDLAVSLVTKETGRPAFICYNKEEQFNLTRRKLAGKFKVRLGSDKEGNINVIDLQAVTDSGAFSNHGQTVTTKVATNGLPMYIKNAENLRFTAKVAYTNKPPSGAFRTYGVDMGSFPRESAIDELAKELDMDPVELRIKNALREGQEDPISKVKVGKGRAIARTVRSCGFKDTLEKGSEKFGWKEKKKEDKEQEGSKKRGIGVASGMQETGVRGGELEACHIKLNDDGTIFITVGGSELGQGLETVASKIAAETVGVKLEDTDIISADTDNTMYSDGIYASGATYTMGNAVVEAAEELRDKIIEKAAEMMEKDPEELETGDSKVYVKGNEEESLTIKEVATDAFHGIRRNQLEGYGDAEDIAAPFSFATHFAEVEVDEDTYDVEVKRYVSVSDIGTPINPEEAEGQIEGQIAMGLGFALSEEMVFDDEGELQNPGLEDYKMLTALDVPNLETHFVETFEPTGPYGAKGAGEIGLLPVSPAIANAISDALGIEFRELPITKEKIMEKLNKNPD</sequence>
<dbReference type="Pfam" id="PF01315">
    <property type="entry name" value="Ald_Xan_dh_C"/>
    <property type="match status" value="1"/>
</dbReference>
<comment type="caution">
    <text evidence="5">The sequence shown here is derived from an EMBL/GenBank/DDBJ whole genome shotgun (WGS) entry which is preliminary data.</text>
</comment>
<dbReference type="SUPFAM" id="SSF54665">
    <property type="entry name" value="CO dehydrogenase molybdoprotein N-domain-like"/>
    <property type="match status" value="1"/>
</dbReference>
<dbReference type="SMART" id="SM01008">
    <property type="entry name" value="Ald_Xan_dh_C"/>
    <property type="match status" value="1"/>
</dbReference>
<dbReference type="Gene3D" id="3.30.365.10">
    <property type="entry name" value="Aldehyde oxidase/xanthine dehydrogenase, molybdopterin binding domain"/>
    <property type="match status" value="4"/>
</dbReference>
<keyword evidence="6" id="KW-1185">Reference proteome</keyword>
<evidence type="ECO:0000313" key="5">
    <source>
        <dbReference type="EMBL" id="KXB00033.1"/>
    </source>
</evidence>
<keyword evidence="1" id="KW-0500">Molybdenum</keyword>
<protein>
    <recommendedName>
        <fullName evidence="4">Aldehyde oxidase/xanthine dehydrogenase a/b hammerhead domain-containing protein</fullName>
    </recommendedName>
</protein>
<dbReference type="InterPro" id="IPR000674">
    <property type="entry name" value="Ald_Oxase/Xan_DH_a/b"/>
</dbReference>
<dbReference type="Gene3D" id="3.90.1170.50">
    <property type="entry name" value="Aldehyde oxidase/xanthine dehydrogenase, a/b hammerhead"/>
    <property type="match status" value="1"/>
</dbReference>
<dbReference type="GO" id="GO:0016491">
    <property type="term" value="F:oxidoreductase activity"/>
    <property type="evidence" value="ECO:0007669"/>
    <property type="project" value="UniProtKB-KW"/>
</dbReference>
<dbReference type="InterPro" id="IPR036856">
    <property type="entry name" value="Ald_Oxase/Xan_DH_a/b_sf"/>
</dbReference>
<dbReference type="EMBL" id="LHXU01000022">
    <property type="protein sequence ID" value="KXB00033.1"/>
    <property type="molecule type" value="Genomic_DNA"/>
</dbReference>
<evidence type="ECO:0000256" key="1">
    <source>
        <dbReference type="ARBA" id="ARBA00022505"/>
    </source>
</evidence>
<feature type="compositionally biased region" description="Basic and acidic residues" evidence="3">
    <location>
        <begin position="445"/>
        <end position="461"/>
    </location>
</feature>
<feature type="domain" description="Aldehyde oxidase/xanthine dehydrogenase a/b hammerhead" evidence="4">
    <location>
        <begin position="27"/>
        <end position="145"/>
    </location>
</feature>
<reference evidence="5 6" key="1">
    <citation type="journal article" date="2016" name="Sci. Rep.">
        <title>Metabolic traits of an uncultured archaeal lineage -MSBL1- from brine pools of the Red Sea.</title>
        <authorList>
            <person name="Mwirichia R."/>
            <person name="Alam I."/>
            <person name="Rashid M."/>
            <person name="Vinu M."/>
            <person name="Ba-Alawi W."/>
            <person name="Anthony Kamau A."/>
            <person name="Kamanda Ngugi D."/>
            <person name="Goker M."/>
            <person name="Klenk H.P."/>
            <person name="Bajic V."/>
            <person name="Stingl U."/>
        </authorList>
    </citation>
    <scope>NUCLEOTIDE SEQUENCE [LARGE SCALE GENOMIC DNA]</scope>
    <source>
        <strain evidence="5">SCGC-AAA259M10</strain>
    </source>
</reference>
<dbReference type="InterPro" id="IPR046867">
    <property type="entry name" value="AldOxase/xan_DH_MoCoBD2"/>
</dbReference>
<dbReference type="SUPFAM" id="SSF56003">
    <property type="entry name" value="Molybdenum cofactor-binding domain"/>
    <property type="match status" value="1"/>
</dbReference>
<name>A0A133V0R8_9EURY</name>
<accession>A0A133V0R8</accession>
<dbReference type="PATRIC" id="fig|1698270.3.peg.395"/>
<feature type="region of interest" description="Disordered" evidence="3">
    <location>
        <begin position="445"/>
        <end position="464"/>
    </location>
</feature>